<dbReference type="FunFam" id="3.40.50.300:FF:000327">
    <property type="entry name" value="ATP-binding cassette sub-family A member 3"/>
    <property type="match status" value="1"/>
</dbReference>
<name>A0A061IDF2_CRIGR</name>
<evidence type="ECO:0000256" key="1">
    <source>
        <dbReference type="SAM" id="Phobius"/>
    </source>
</evidence>
<dbReference type="SUPFAM" id="SSF52540">
    <property type="entry name" value="P-loop containing nucleoside triphosphate hydrolases"/>
    <property type="match status" value="1"/>
</dbReference>
<dbReference type="Proteomes" id="UP000030759">
    <property type="component" value="Unassembled WGS sequence"/>
</dbReference>
<dbReference type="GO" id="GO:0016887">
    <property type="term" value="F:ATP hydrolysis activity"/>
    <property type="evidence" value="ECO:0007669"/>
    <property type="project" value="InterPro"/>
</dbReference>
<organism evidence="3 4">
    <name type="scientific">Cricetulus griseus</name>
    <name type="common">Chinese hamster</name>
    <name type="synonym">Cricetulus barabensis griseus</name>
    <dbReference type="NCBI Taxonomy" id="10029"/>
    <lineage>
        <taxon>Eukaryota</taxon>
        <taxon>Metazoa</taxon>
        <taxon>Chordata</taxon>
        <taxon>Craniata</taxon>
        <taxon>Vertebrata</taxon>
        <taxon>Euteleostomi</taxon>
        <taxon>Mammalia</taxon>
        <taxon>Eutheria</taxon>
        <taxon>Euarchontoglires</taxon>
        <taxon>Glires</taxon>
        <taxon>Rodentia</taxon>
        <taxon>Myomorpha</taxon>
        <taxon>Muroidea</taxon>
        <taxon>Cricetidae</taxon>
        <taxon>Cricetinae</taxon>
        <taxon>Cricetulus</taxon>
    </lineage>
</organism>
<evidence type="ECO:0000259" key="2">
    <source>
        <dbReference type="PROSITE" id="PS50893"/>
    </source>
</evidence>
<feature type="transmembrane region" description="Helical" evidence="1">
    <location>
        <begin position="418"/>
        <end position="442"/>
    </location>
</feature>
<dbReference type="PANTHER" id="PTHR19229">
    <property type="entry name" value="ATP-BINDING CASSETTE TRANSPORTER SUBFAMILY A ABCA"/>
    <property type="match status" value="1"/>
</dbReference>
<dbReference type="InterPro" id="IPR027417">
    <property type="entry name" value="P-loop_NTPase"/>
</dbReference>
<reference evidence="4" key="1">
    <citation type="journal article" date="2013" name="Nat. Biotechnol.">
        <title>Chinese hamster genome sequenced from sorted chromosomes.</title>
        <authorList>
            <person name="Brinkrolf K."/>
            <person name="Rupp O."/>
            <person name="Laux H."/>
            <person name="Kollin F."/>
            <person name="Ernst W."/>
            <person name="Linke B."/>
            <person name="Kofler R."/>
            <person name="Romand S."/>
            <person name="Hesse F."/>
            <person name="Budach W.E."/>
            <person name="Galosy S."/>
            <person name="Muller D."/>
            <person name="Noll T."/>
            <person name="Wienberg J."/>
            <person name="Jostock T."/>
            <person name="Leonard M."/>
            <person name="Grillari J."/>
            <person name="Tauch A."/>
            <person name="Goesmann A."/>
            <person name="Helk B."/>
            <person name="Mott J.E."/>
            <person name="Puhler A."/>
            <person name="Borth N."/>
        </authorList>
    </citation>
    <scope>NUCLEOTIDE SEQUENCE [LARGE SCALE GENOMIC DNA]</scope>
    <source>
        <strain evidence="4">17A/GY</strain>
    </source>
</reference>
<dbReference type="InterPro" id="IPR026082">
    <property type="entry name" value="ABCA"/>
</dbReference>
<dbReference type="AlphaFoldDB" id="A0A061IDF2"/>
<dbReference type="GO" id="GO:0016020">
    <property type="term" value="C:membrane"/>
    <property type="evidence" value="ECO:0007669"/>
    <property type="project" value="InterPro"/>
</dbReference>
<dbReference type="CDD" id="cd03263">
    <property type="entry name" value="ABC_subfamily_A"/>
    <property type="match status" value="1"/>
</dbReference>
<dbReference type="PANTHER" id="PTHR19229:SF139">
    <property type="entry name" value="ATP-BINDING CASSETTE, SUB-FAMILY A (ABC1), MEMBER 14"/>
    <property type="match status" value="1"/>
</dbReference>
<feature type="non-terminal residue" evidence="3">
    <location>
        <position position="1"/>
    </location>
</feature>
<keyword evidence="3" id="KW-0547">Nucleotide-binding</keyword>
<keyword evidence="1" id="KW-0812">Transmembrane</keyword>
<dbReference type="InterPro" id="IPR003439">
    <property type="entry name" value="ABC_transporter-like_ATP-bd"/>
</dbReference>
<feature type="transmembrane region" description="Helical" evidence="1">
    <location>
        <begin position="521"/>
        <end position="543"/>
    </location>
</feature>
<dbReference type="Pfam" id="PF00005">
    <property type="entry name" value="ABC_tran"/>
    <property type="match status" value="1"/>
</dbReference>
<dbReference type="PROSITE" id="PS50893">
    <property type="entry name" value="ABC_TRANSPORTER_2"/>
    <property type="match status" value="1"/>
</dbReference>
<accession>A0A061IDF2</accession>
<dbReference type="GO" id="GO:0140359">
    <property type="term" value="F:ABC-type transporter activity"/>
    <property type="evidence" value="ECO:0007669"/>
    <property type="project" value="InterPro"/>
</dbReference>
<evidence type="ECO:0000313" key="4">
    <source>
        <dbReference type="Proteomes" id="UP000030759"/>
    </source>
</evidence>
<keyword evidence="1" id="KW-1133">Transmembrane helix</keyword>
<feature type="domain" description="ABC transporter" evidence="2">
    <location>
        <begin position="1"/>
        <end position="226"/>
    </location>
</feature>
<gene>
    <name evidence="3" type="ORF">H671_3g10563</name>
</gene>
<dbReference type="GO" id="GO:0005319">
    <property type="term" value="F:lipid transporter activity"/>
    <property type="evidence" value="ECO:0007669"/>
    <property type="project" value="TreeGrafter"/>
</dbReference>
<sequence length="567" mass="64629">IYFNIPPTLAVRNISVSIQKEECFGLLGLNGAGKTTTFEILTGEQIATSGDVFIEDYSITKNILKVRSKIGYCPQFDALLDYLTTQEILTMYARVWGIPEKNIRAYVDNLLEMLNLQSQAEKFIYTLSGGNKRKLSTAIAIMGKSSVVFLDEPSTGMDPLARRMLWNTVTRTRESGKVIVITSHSMEECEALCTRLAIMVQGKFVCLGSPQHLKNKFGNVYTMNIKFKTGTDGDVIMDFKNFITKVFPENTCQVFHCPLSMTASSNRLRSGPRKRRKFGALVTEIALLLILSVVLLVTQSLLSIKKVKSFQYPDQWASDVPSFIQVFTTISHPWELAYVPSNSIMVQNIVENVKKDLNFHMKVIGFSSESDFEDYIRSNVNSRHVLAAIVFDHSFTDSNDPLPKKLEPAPIFQYNDPILIFIFLSFYAISSIFFSFMISTFFNRVNVAVSLGSFFFLLTYFPCITMYSNYEHMTFKQKLIWCFNFNVGMAFGFKFLIDAETKKTEMKWSNICSTGYTDNFLFAYVLVMLLVDAFLYALVTWYIEAVFPGEYGVPKPWNFFLVPVIHR</sequence>
<evidence type="ECO:0000313" key="3">
    <source>
        <dbReference type="EMBL" id="ERE78155.1"/>
    </source>
</evidence>
<protein>
    <submittedName>
        <fullName evidence="3">ATP-binding cassette sub-family A member 3</fullName>
    </submittedName>
</protein>
<proteinExistence type="predicted"/>
<feature type="transmembrane region" description="Helical" evidence="1">
    <location>
        <begin position="448"/>
        <end position="467"/>
    </location>
</feature>
<dbReference type="EMBL" id="KE673156">
    <property type="protein sequence ID" value="ERE78155.1"/>
    <property type="molecule type" value="Genomic_DNA"/>
</dbReference>
<dbReference type="Gene3D" id="3.40.50.300">
    <property type="entry name" value="P-loop containing nucleotide triphosphate hydrolases"/>
    <property type="match status" value="1"/>
</dbReference>
<feature type="transmembrane region" description="Helical" evidence="1">
    <location>
        <begin position="278"/>
        <end position="298"/>
    </location>
</feature>
<feature type="transmembrane region" description="Helical" evidence="1">
    <location>
        <begin position="479"/>
        <end position="497"/>
    </location>
</feature>
<dbReference type="GO" id="GO:0005524">
    <property type="term" value="F:ATP binding"/>
    <property type="evidence" value="ECO:0007669"/>
    <property type="project" value="UniProtKB-KW"/>
</dbReference>
<keyword evidence="1" id="KW-0472">Membrane</keyword>
<keyword evidence="3" id="KW-0067">ATP-binding</keyword>